<evidence type="ECO:0000313" key="4">
    <source>
        <dbReference type="EMBL" id="RKR86589.1"/>
    </source>
</evidence>
<dbReference type="PANTHER" id="PTHR30055:SF226">
    <property type="entry name" value="HTH-TYPE TRANSCRIPTIONAL REGULATOR PKSA"/>
    <property type="match status" value="1"/>
</dbReference>
<dbReference type="Proteomes" id="UP000277671">
    <property type="component" value="Unassembled WGS sequence"/>
</dbReference>
<organism evidence="4 5">
    <name type="scientific">Micromonospora pisi</name>
    <dbReference type="NCBI Taxonomy" id="589240"/>
    <lineage>
        <taxon>Bacteria</taxon>
        <taxon>Bacillati</taxon>
        <taxon>Actinomycetota</taxon>
        <taxon>Actinomycetes</taxon>
        <taxon>Micromonosporales</taxon>
        <taxon>Micromonosporaceae</taxon>
        <taxon>Micromonospora</taxon>
    </lineage>
</organism>
<dbReference type="Pfam" id="PF17918">
    <property type="entry name" value="TetR_C_15"/>
    <property type="match status" value="1"/>
</dbReference>
<dbReference type="SUPFAM" id="SSF46689">
    <property type="entry name" value="Homeodomain-like"/>
    <property type="match status" value="1"/>
</dbReference>
<sequence>MTEAHSVKRQARGRQRIADILDAALALFAQNGYEGTSTNAIAARAGISPGSLYQFFPNKEAIAEALSARLLEQMRAAHSSAFDLAQVTDLTLHELIDRMVDPLIAFNLANPGAKALMANTDLPARLQGAARPLQQAVVDRVAAIIGARSPRLPAAERNLAAMVAVRIVVAMMPPIVTAQGAERNALIAELKKALHGYVLPIEAH</sequence>
<evidence type="ECO:0000256" key="2">
    <source>
        <dbReference type="PROSITE-ProRule" id="PRU00335"/>
    </source>
</evidence>
<feature type="DNA-binding region" description="H-T-H motif" evidence="2">
    <location>
        <begin position="37"/>
        <end position="56"/>
    </location>
</feature>
<dbReference type="GO" id="GO:0000976">
    <property type="term" value="F:transcription cis-regulatory region binding"/>
    <property type="evidence" value="ECO:0007669"/>
    <property type="project" value="TreeGrafter"/>
</dbReference>
<dbReference type="InterPro" id="IPR023772">
    <property type="entry name" value="DNA-bd_HTH_TetR-type_CS"/>
</dbReference>
<feature type="domain" description="HTH tetR-type" evidence="3">
    <location>
        <begin position="14"/>
        <end position="74"/>
    </location>
</feature>
<proteinExistence type="predicted"/>
<dbReference type="AlphaFoldDB" id="A0A495JEU2"/>
<dbReference type="InterPro" id="IPR001647">
    <property type="entry name" value="HTH_TetR"/>
</dbReference>
<protein>
    <submittedName>
        <fullName evidence="4">TetR family transcriptional regulator</fullName>
    </submittedName>
</protein>
<dbReference type="EMBL" id="RBKT01000001">
    <property type="protein sequence ID" value="RKR86589.1"/>
    <property type="molecule type" value="Genomic_DNA"/>
</dbReference>
<keyword evidence="1 2" id="KW-0238">DNA-binding</keyword>
<dbReference type="PROSITE" id="PS50977">
    <property type="entry name" value="HTH_TETR_2"/>
    <property type="match status" value="1"/>
</dbReference>
<gene>
    <name evidence="4" type="ORF">BDK92_0823</name>
</gene>
<dbReference type="GO" id="GO:0003700">
    <property type="term" value="F:DNA-binding transcription factor activity"/>
    <property type="evidence" value="ECO:0007669"/>
    <property type="project" value="TreeGrafter"/>
</dbReference>
<evidence type="ECO:0000256" key="1">
    <source>
        <dbReference type="ARBA" id="ARBA00023125"/>
    </source>
</evidence>
<dbReference type="Pfam" id="PF00440">
    <property type="entry name" value="TetR_N"/>
    <property type="match status" value="1"/>
</dbReference>
<dbReference type="RefSeq" id="WP_211349057.1">
    <property type="nucleotide sequence ID" value="NZ_RBKT01000001.1"/>
</dbReference>
<dbReference type="PRINTS" id="PR00455">
    <property type="entry name" value="HTHTETR"/>
</dbReference>
<dbReference type="PANTHER" id="PTHR30055">
    <property type="entry name" value="HTH-TYPE TRANSCRIPTIONAL REGULATOR RUTR"/>
    <property type="match status" value="1"/>
</dbReference>
<dbReference type="PROSITE" id="PS01081">
    <property type="entry name" value="HTH_TETR_1"/>
    <property type="match status" value="1"/>
</dbReference>
<accession>A0A495JEU2</accession>
<evidence type="ECO:0000259" key="3">
    <source>
        <dbReference type="PROSITE" id="PS50977"/>
    </source>
</evidence>
<dbReference type="InterPro" id="IPR009057">
    <property type="entry name" value="Homeodomain-like_sf"/>
</dbReference>
<reference evidence="4 5" key="1">
    <citation type="submission" date="2018-10" db="EMBL/GenBank/DDBJ databases">
        <title>Sequencing the genomes of 1000 actinobacteria strains.</title>
        <authorList>
            <person name="Klenk H.-P."/>
        </authorList>
    </citation>
    <scope>NUCLEOTIDE SEQUENCE [LARGE SCALE GENOMIC DNA]</scope>
    <source>
        <strain evidence="4 5">DSM 45175</strain>
    </source>
</reference>
<name>A0A495JEU2_9ACTN</name>
<dbReference type="Gene3D" id="1.10.357.10">
    <property type="entry name" value="Tetracycline Repressor, domain 2"/>
    <property type="match status" value="1"/>
</dbReference>
<keyword evidence="5" id="KW-1185">Reference proteome</keyword>
<dbReference type="InterPro" id="IPR050109">
    <property type="entry name" value="HTH-type_TetR-like_transc_reg"/>
</dbReference>
<comment type="caution">
    <text evidence="4">The sequence shown here is derived from an EMBL/GenBank/DDBJ whole genome shotgun (WGS) entry which is preliminary data.</text>
</comment>
<evidence type="ECO:0000313" key="5">
    <source>
        <dbReference type="Proteomes" id="UP000277671"/>
    </source>
</evidence>
<dbReference type="InterPro" id="IPR041669">
    <property type="entry name" value="TetR_C_15"/>
</dbReference>